<accession>A0A3S4IJN0</accession>
<organism evidence="1 2">
    <name type="scientific">Chromobacterium violaceum</name>
    <dbReference type="NCBI Taxonomy" id="536"/>
    <lineage>
        <taxon>Bacteria</taxon>
        <taxon>Pseudomonadati</taxon>
        <taxon>Pseudomonadota</taxon>
        <taxon>Betaproteobacteria</taxon>
        <taxon>Neisseriales</taxon>
        <taxon>Chromobacteriaceae</taxon>
        <taxon>Chromobacterium</taxon>
    </lineage>
</organism>
<reference evidence="1 2" key="1">
    <citation type="submission" date="2018-12" db="EMBL/GenBank/DDBJ databases">
        <authorList>
            <consortium name="Pathogen Informatics"/>
        </authorList>
    </citation>
    <scope>NUCLEOTIDE SEQUENCE [LARGE SCALE GENOMIC DNA]</scope>
    <source>
        <strain evidence="1 2">NCTC9695</strain>
    </source>
</reference>
<name>A0A3S4IJN0_CHRVL</name>
<sequence>MRSQQLAAQRSLDWLAASERRALLELELPAEVVNALADWLDEPAAARRWPAWPV</sequence>
<evidence type="ECO:0000313" key="1">
    <source>
        <dbReference type="EMBL" id="VEB45173.1"/>
    </source>
</evidence>
<gene>
    <name evidence="1" type="ORF">NCTC9695_05678</name>
</gene>
<dbReference type="AlphaFoldDB" id="A0A3S4IJN0"/>
<protein>
    <submittedName>
        <fullName evidence="1">Uncharacterized protein</fullName>
    </submittedName>
</protein>
<dbReference type="Proteomes" id="UP000275777">
    <property type="component" value="Chromosome"/>
</dbReference>
<evidence type="ECO:0000313" key="2">
    <source>
        <dbReference type="Proteomes" id="UP000275777"/>
    </source>
</evidence>
<dbReference type="EMBL" id="LR134182">
    <property type="protein sequence ID" value="VEB45173.1"/>
    <property type="molecule type" value="Genomic_DNA"/>
</dbReference>
<proteinExistence type="predicted"/>